<evidence type="ECO:0000256" key="1">
    <source>
        <dbReference type="SAM" id="MobiDB-lite"/>
    </source>
</evidence>
<dbReference type="EMBL" id="JAPQKP010000006">
    <property type="protein sequence ID" value="KAJ5185384.1"/>
    <property type="molecule type" value="Genomic_DNA"/>
</dbReference>
<proteinExistence type="predicted"/>
<sequence length="91" mass="10038">MTSAEFNVDDRGVFLLQVQKATRGNQMMATRSRGNCTFKVNLDRATPQQRDEALNGSWKDRGDGAVLESTTANDKKNLDGGSGWTLSKESR</sequence>
<name>A0A9W9IUN0_9EURO</name>
<dbReference type="AlphaFoldDB" id="A0A9W9IUN0"/>
<evidence type="ECO:0000313" key="2">
    <source>
        <dbReference type="EMBL" id="KAJ5185384.1"/>
    </source>
</evidence>
<comment type="caution">
    <text evidence="2">The sequence shown here is derived from an EMBL/GenBank/DDBJ whole genome shotgun (WGS) entry which is preliminary data.</text>
</comment>
<gene>
    <name evidence="2" type="ORF">N7472_010224</name>
</gene>
<evidence type="ECO:0000313" key="3">
    <source>
        <dbReference type="Proteomes" id="UP001150879"/>
    </source>
</evidence>
<dbReference type="Proteomes" id="UP001150879">
    <property type="component" value="Unassembled WGS sequence"/>
</dbReference>
<feature type="region of interest" description="Disordered" evidence="1">
    <location>
        <begin position="47"/>
        <end position="91"/>
    </location>
</feature>
<feature type="compositionally biased region" description="Basic and acidic residues" evidence="1">
    <location>
        <begin position="49"/>
        <end position="63"/>
    </location>
</feature>
<reference evidence="2" key="2">
    <citation type="journal article" date="2023" name="IMA Fungus">
        <title>Comparative genomic study of the Penicillium genus elucidates a diverse pangenome and 15 lateral gene transfer events.</title>
        <authorList>
            <person name="Petersen C."/>
            <person name="Sorensen T."/>
            <person name="Nielsen M.R."/>
            <person name="Sondergaard T.E."/>
            <person name="Sorensen J.L."/>
            <person name="Fitzpatrick D.A."/>
            <person name="Frisvad J.C."/>
            <person name="Nielsen K.L."/>
        </authorList>
    </citation>
    <scope>NUCLEOTIDE SEQUENCE</scope>
    <source>
        <strain evidence="2">IBT 16849</strain>
    </source>
</reference>
<accession>A0A9W9IUN0</accession>
<protein>
    <submittedName>
        <fullName evidence="2">Uncharacterized protein</fullName>
    </submittedName>
</protein>
<reference evidence="2" key="1">
    <citation type="submission" date="2022-11" db="EMBL/GenBank/DDBJ databases">
        <authorList>
            <person name="Petersen C."/>
        </authorList>
    </citation>
    <scope>NUCLEOTIDE SEQUENCE</scope>
    <source>
        <strain evidence="2">IBT 16849</strain>
    </source>
</reference>
<organism evidence="2 3">
    <name type="scientific">Penicillium cf. griseofulvum</name>
    <dbReference type="NCBI Taxonomy" id="2972120"/>
    <lineage>
        <taxon>Eukaryota</taxon>
        <taxon>Fungi</taxon>
        <taxon>Dikarya</taxon>
        <taxon>Ascomycota</taxon>
        <taxon>Pezizomycotina</taxon>
        <taxon>Eurotiomycetes</taxon>
        <taxon>Eurotiomycetidae</taxon>
        <taxon>Eurotiales</taxon>
        <taxon>Aspergillaceae</taxon>
        <taxon>Penicillium</taxon>
    </lineage>
</organism>
<keyword evidence="3" id="KW-1185">Reference proteome</keyword>